<dbReference type="GO" id="GO:0005576">
    <property type="term" value="C:extracellular region"/>
    <property type="evidence" value="ECO:0007669"/>
    <property type="project" value="UniProtKB-SubCell"/>
</dbReference>
<evidence type="ECO:0000313" key="5">
    <source>
        <dbReference type="EMBL" id="AJD14506.1"/>
    </source>
</evidence>
<reference evidence="5" key="1">
    <citation type="submission" date="2014-02" db="EMBL/GenBank/DDBJ databases">
        <title>Cloning, transcriptional profiles and roles of Phytophthora capsici CRN-encoding genes in the interaction with host plant.</title>
        <authorList>
            <person name="Chen X."/>
            <person name="Xing Y."/>
            <person name="Li Y."/>
            <person name="Xu J."/>
            <person name="Tong Y."/>
        </authorList>
    </citation>
    <scope>NUCLEOTIDE SEQUENCE</scope>
    <source>
        <strain evidence="5">Pc537</strain>
    </source>
</reference>
<sequence length="258" mass="28284">MVKLFCAVVGVQGSAFPVDIDASQSVGDLKDAIKTKNKIKLKNIDASDLQLFLAKPKDGPWLRSDDSDVIRMRSGAIPEQVKKLLNEQIDPAAGIGALFGDAKPTMEIHVLVRVPDYDSDSEVNQQRKLTSFQKLRKESGATGELPVQGDFMKLFDLTDDDIGKVLDIKAIGDIVGFTGSEFYIRKEILTSDQWSGSARLLVAMIAQDNPNWKNIMGELGVINCTQLSLNNDTKVSTTVDASQFIARNNQLQVLPDSD</sequence>
<evidence type="ECO:0000256" key="1">
    <source>
        <dbReference type="ARBA" id="ARBA00004340"/>
    </source>
</evidence>
<feature type="domain" description="Crinkler effector protein N-terminal" evidence="4">
    <location>
        <begin position="2"/>
        <end position="113"/>
    </location>
</feature>
<dbReference type="VEuPathDB" id="FungiDB:DVH05_009941"/>
<keyword evidence="3" id="KW-0964">Secreted</keyword>
<evidence type="ECO:0000256" key="3">
    <source>
        <dbReference type="ARBA" id="ARBA00022525"/>
    </source>
</evidence>
<accession>A0A0B4V0R2</accession>
<dbReference type="InterPro" id="IPR045379">
    <property type="entry name" value="Crinkler_N"/>
</dbReference>
<dbReference type="GO" id="GO:0043657">
    <property type="term" value="C:host cell"/>
    <property type="evidence" value="ECO:0007669"/>
    <property type="project" value="UniProtKB-SubCell"/>
</dbReference>
<evidence type="ECO:0000256" key="2">
    <source>
        <dbReference type="ARBA" id="ARBA00004613"/>
    </source>
</evidence>
<name>A0A0B4V0R2_PHYCP</name>
<organism evidence="5">
    <name type="scientific">Phytophthora capsici</name>
    <dbReference type="NCBI Taxonomy" id="4784"/>
    <lineage>
        <taxon>Eukaryota</taxon>
        <taxon>Sar</taxon>
        <taxon>Stramenopiles</taxon>
        <taxon>Oomycota</taxon>
        <taxon>Peronosporomycetes</taxon>
        <taxon>Peronosporales</taxon>
        <taxon>Peronosporaceae</taxon>
        <taxon>Phytophthora</taxon>
    </lineage>
</organism>
<comment type="subcellular location">
    <subcellularLocation>
        <location evidence="1">Host cell</location>
    </subcellularLocation>
    <subcellularLocation>
        <location evidence="2">Secreted</location>
    </subcellularLocation>
</comment>
<protein>
    <submittedName>
        <fullName evidence="5">Crinkler-family protein Pc20879</fullName>
    </submittedName>
</protein>
<dbReference type="Pfam" id="PF20147">
    <property type="entry name" value="Crinkler"/>
    <property type="match status" value="1"/>
</dbReference>
<dbReference type="EMBL" id="KJ489002">
    <property type="protein sequence ID" value="AJD14506.1"/>
    <property type="molecule type" value="mRNA"/>
</dbReference>
<dbReference type="AlphaFoldDB" id="A0A0B4V0R2"/>
<proteinExistence type="evidence at transcript level"/>
<dbReference type="VEuPathDB" id="FungiDB:DVH05_009943"/>
<evidence type="ECO:0000259" key="4">
    <source>
        <dbReference type="Pfam" id="PF20147"/>
    </source>
</evidence>